<evidence type="ECO:0000256" key="3">
    <source>
        <dbReference type="PROSITE-ProRule" id="PRU00489"/>
    </source>
</evidence>
<dbReference type="PANTHER" id="PTHR13107:SF0">
    <property type="entry name" value="N6-ADENOSINE-METHYLTRANSFERASE NON-CATALYTIC SUBUNIT"/>
    <property type="match status" value="1"/>
</dbReference>
<dbReference type="PROSITE" id="PS51143">
    <property type="entry name" value="MT_A70"/>
    <property type="match status" value="1"/>
</dbReference>
<protein>
    <submittedName>
        <fullName evidence="6">Karyogamy protein kar4 homologue, putative</fullName>
    </submittedName>
</protein>
<evidence type="ECO:0000313" key="7">
    <source>
        <dbReference type="Proteomes" id="UP000002605"/>
    </source>
</evidence>
<organism evidence="6 7">
    <name type="scientific">Candida dubliniensis (strain CD36 / ATCC MYA-646 / CBS 7987 / NCPF 3949 / NRRL Y-17841)</name>
    <name type="common">Yeast</name>
    <dbReference type="NCBI Taxonomy" id="573826"/>
    <lineage>
        <taxon>Eukaryota</taxon>
        <taxon>Fungi</taxon>
        <taxon>Dikarya</taxon>
        <taxon>Ascomycota</taxon>
        <taxon>Saccharomycotina</taxon>
        <taxon>Pichiomycetes</taxon>
        <taxon>Debaryomycetaceae</taxon>
        <taxon>Candida/Lodderomyces clade</taxon>
        <taxon>Candida</taxon>
    </lineage>
</organism>
<keyword evidence="2" id="KW-0539">Nucleus</keyword>
<dbReference type="eggNOG" id="KOG2097">
    <property type="taxonomic scope" value="Eukaryota"/>
</dbReference>
<dbReference type="Proteomes" id="UP000002605">
    <property type="component" value="Chromosome R"/>
</dbReference>
<feature type="compositionally biased region" description="Low complexity" evidence="4">
    <location>
        <begin position="12"/>
        <end position="26"/>
    </location>
</feature>
<dbReference type="EMBL" id="FM992695">
    <property type="protein sequence ID" value="CAX39747.1"/>
    <property type="molecule type" value="Genomic_DNA"/>
</dbReference>
<dbReference type="InterPro" id="IPR007757">
    <property type="entry name" value="MT-A70-like"/>
</dbReference>
<name>B9WL43_CANDC</name>
<evidence type="ECO:0000313" key="6">
    <source>
        <dbReference type="EMBL" id="CAX39747.1"/>
    </source>
</evidence>
<dbReference type="KEGG" id="cdu:CD36_27290"/>
<evidence type="ECO:0000256" key="2">
    <source>
        <dbReference type="ARBA" id="ARBA00023242"/>
    </source>
</evidence>
<sequence length="374" mass="42661">MYTYNKFGSRASSSTSSTNNTISSSTYATQASSRTTESNEKSNLVKVTKETVDYCNHYVHTGEPGVKLIRNVKNPLEGYPKLAKLHHLKRLQIKKHTSQAYGARCTTGEIVPTLNRWIENYNIRFDVIMIGALAENQFILPILNSIPIHQLCSKPGFLFIWATTQKIQELTRLLNNDNFNKRFRRSEELIFLPIDDKSPYYPHNSGATEVIPLFERQQWHCWMCITGTVRRSTDNHLIHCNIDTDLQIESPNDKTRQKSTYNAVPEAIYRVAENFSNSNRRLHLVPSKLGYSTPIRLRAGWVIMGPDVLINNFDPVKYNEELYAKSMIKYKSNNGIGANTNPNTTTTATTTQFLVPQTNEIEDLRPKSPIISAK</sequence>
<reference evidence="6 7" key="1">
    <citation type="journal article" date="2009" name="Genome Res.">
        <title>Comparative genomics of the fungal pathogens Candida dubliniensis and Candida albicans.</title>
        <authorList>
            <person name="Jackson A.P."/>
            <person name="Gamble J.A."/>
            <person name="Yeomans T."/>
            <person name="Moran G.P."/>
            <person name="Saunders D."/>
            <person name="Harris D."/>
            <person name="Aslett M."/>
            <person name="Barrell J.F."/>
            <person name="Butler G."/>
            <person name="Citiulo F."/>
            <person name="Coleman D.C."/>
            <person name="de Groot P.W.J."/>
            <person name="Goodwin T.J."/>
            <person name="Quail M.A."/>
            <person name="McQuillan J."/>
            <person name="Munro C.A."/>
            <person name="Pain A."/>
            <person name="Poulter R.T."/>
            <person name="Rajandream M.A."/>
            <person name="Renauld H."/>
            <person name="Spiering M.J."/>
            <person name="Tivey A."/>
            <person name="Gow N.A.R."/>
            <person name="Barrell B."/>
            <person name="Sullivan D.J."/>
            <person name="Berriman M."/>
        </authorList>
    </citation>
    <scope>NUCLEOTIDE SEQUENCE [LARGE SCALE GENOMIC DNA]</scope>
    <source>
        <strain evidence="7">CD36 / ATCC MYA-646 / CBS 7987 / NCPF 3949 / NRRL Y-17841</strain>
    </source>
</reference>
<evidence type="ECO:0000313" key="5">
    <source>
        <dbReference type="CGD" id="CAL0000166707"/>
    </source>
</evidence>
<dbReference type="RefSeq" id="XP_002421804.1">
    <property type="nucleotide sequence ID" value="XM_002421759.1"/>
</dbReference>
<comment type="subcellular location">
    <subcellularLocation>
        <location evidence="1">Nucleus</location>
    </subcellularLocation>
</comment>
<evidence type="ECO:0000256" key="4">
    <source>
        <dbReference type="SAM" id="MobiDB-lite"/>
    </source>
</evidence>
<dbReference type="InterPro" id="IPR045123">
    <property type="entry name" value="METTL14-like"/>
</dbReference>
<dbReference type="PANTHER" id="PTHR13107">
    <property type="entry name" value="N6-ADENOSINE-METHYLTRANSFERASE NON-CATALYTIC SUBUNIT"/>
    <property type="match status" value="1"/>
</dbReference>
<dbReference type="PROSITE" id="PS51592">
    <property type="entry name" value="SAM_MTA70L_2"/>
    <property type="match status" value="1"/>
</dbReference>
<proteinExistence type="inferred from homology"/>
<dbReference type="GO" id="GO:0005634">
    <property type="term" value="C:nucleus"/>
    <property type="evidence" value="ECO:0007669"/>
    <property type="project" value="UniProtKB-SubCell"/>
</dbReference>
<accession>B9WL43</accession>
<dbReference type="GO" id="GO:0036396">
    <property type="term" value="C:RNA N6-methyladenosine methyltransferase complex"/>
    <property type="evidence" value="ECO:0007669"/>
    <property type="project" value="TreeGrafter"/>
</dbReference>
<dbReference type="GeneID" id="8050197"/>
<dbReference type="Pfam" id="PF05063">
    <property type="entry name" value="MT-A70"/>
    <property type="match status" value="1"/>
</dbReference>
<dbReference type="OrthoDB" id="14833at2759"/>
<dbReference type="CGD" id="CAL0000166707">
    <property type="gene designation" value="Cd36_27290"/>
</dbReference>
<feature type="compositionally biased region" description="Polar residues" evidence="4">
    <location>
        <begin position="27"/>
        <end position="36"/>
    </location>
</feature>
<dbReference type="GO" id="GO:0003729">
    <property type="term" value="F:mRNA binding"/>
    <property type="evidence" value="ECO:0007669"/>
    <property type="project" value="TreeGrafter"/>
</dbReference>
<dbReference type="VEuPathDB" id="FungiDB:CD36_27290"/>
<keyword evidence="7" id="KW-1185">Reference proteome</keyword>
<gene>
    <name evidence="5" type="ordered locus">Cd36_27290</name>
    <name evidence="6" type="ORF">CD36_27290</name>
</gene>
<dbReference type="AlphaFoldDB" id="B9WL43"/>
<dbReference type="HOGENOM" id="CLU_046318_0_0_1"/>
<comment type="similarity">
    <text evidence="3">Belongs to the MT-A70-like family.</text>
</comment>
<evidence type="ECO:0000256" key="1">
    <source>
        <dbReference type="ARBA" id="ARBA00004123"/>
    </source>
</evidence>
<feature type="region of interest" description="Disordered" evidence="4">
    <location>
        <begin position="1"/>
        <end position="43"/>
    </location>
</feature>